<dbReference type="Proteomes" id="UP000008983">
    <property type="component" value="Unassembled WGS sequence"/>
</dbReference>
<dbReference type="GeneID" id="14910451"/>
<dbReference type="AlphaFoldDB" id="G0QKJ5"/>
<keyword evidence="1" id="KW-0472">Membrane</keyword>
<dbReference type="RefSeq" id="XP_004039563.1">
    <property type="nucleotide sequence ID" value="XM_004039515.1"/>
</dbReference>
<protein>
    <recommendedName>
        <fullName evidence="4">Transmembrane protein</fullName>
    </recommendedName>
</protein>
<keyword evidence="1" id="KW-0812">Transmembrane</keyword>
<dbReference type="eggNOG" id="ENOG502SS0E">
    <property type="taxonomic scope" value="Eukaryota"/>
</dbReference>
<reference evidence="2 3" key="1">
    <citation type="submission" date="2011-07" db="EMBL/GenBank/DDBJ databases">
        <authorList>
            <person name="Coyne R."/>
            <person name="Brami D."/>
            <person name="Johnson J."/>
            <person name="Hostetler J."/>
            <person name="Hannick L."/>
            <person name="Clark T."/>
            <person name="Cassidy-Hanley D."/>
            <person name="Inman J."/>
        </authorList>
    </citation>
    <scope>NUCLEOTIDE SEQUENCE [LARGE SCALE GENOMIC DNA]</scope>
    <source>
        <strain evidence="2 3">G5</strain>
    </source>
</reference>
<evidence type="ECO:0000313" key="2">
    <source>
        <dbReference type="EMBL" id="EGR34259.1"/>
    </source>
</evidence>
<feature type="transmembrane region" description="Helical" evidence="1">
    <location>
        <begin position="202"/>
        <end position="223"/>
    </location>
</feature>
<name>G0QKJ5_ICHMU</name>
<evidence type="ECO:0000256" key="1">
    <source>
        <dbReference type="SAM" id="Phobius"/>
    </source>
</evidence>
<dbReference type="EMBL" id="GL983170">
    <property type="protein sequence ID" value="EGR34259.1"/>
    <property type="molecule type" value="Genomic_DNA"/>
</dbReference>
<evidence type="ECO:0008006" key="4">
    <source>
        <dbReference type="Google" id="ProtNLM"/>
    </source>
</evidence>
<keyword evidence="1" id="KW-1133">Transmembrane helix</keyword>
<dbReference type="OMA" id="NAVRPYQ"/>
<sequence length="249" mass="30245">MQLNNEENGNIQKIQENILKESQQDMIPQVKYYKYGLPIPNIDPQIKGIEEIFEKKKYEIVTPNQRLWNVLNLNENTPYEAYQMALRHKYNNEIDMYGDIEDEVSIREIQQKEYGNLVIPINFLECTEYMDRMKRNVSINFNIPGTLENEHPHKFIQNLRPLQEFRNTPLIPISEKQMQDHQKKMEEYNRKGFYFEVKRDTIYNWILAFFAFSVGFYMIRLVIKKEEEQGIEVERIKIRRIQQNNYNYR</sequence>
<proteinExistence type="predicted"/>
<evidence type="ECO:0000313" key="3">
    <source>
        <dbReference type="Proteomes" id="UP000008983"/>
    </source>
</evidence>
<gene>
    <name evidence="2" type="ORF">IMG5_018840</name>
</gene>
<accession>G0QKJ5</accession>
<organism evidence="2 3">
    <name type="scientific">Ichthyophthirius multifiliis</name>
    <name type="common">White spot disease agent</name>
    <name type="synonym">Ich</name>
    <dbReference type="NCBI Taxonomy" id="5932"/>
    <lineage>
        <taxon>Eukaryota</taxon>
        <taxon>Sar</taxon>
        <taxon>Alveolata</taxon>
        <taxon>Ciliophora</taxon>
        <taxon>Intramacronucleata</taxon>
        <taxon>Oligohymenophorea</taxon>
        <taxon>Hymenostomatida</taxon>
        <taxon>Ophryoglenina</taxon>
        <taxon>Ichthyophthirius</taxon>
    </lineage>
</organism>
<keyword evidence="3" id="KW-1185">Reference proteome</keyword>
<dbReference type="OrthoDB" id="311513at2759"/>
<dbReference type="InParanoid" id="G0QKJ5"/>